<evidence type="ECO:0000313" key="3">
    <source>
        <dbReference type="EMBL" id="JAS27068.1"/>
    </source>
</evidence>
<evidence type="ECO:0000256" key="1">
    <source>
        <dbReference type="SAM" id="SignalP"/>
    </source>
</evidence>
<name>A0A1B6DN24_9HEMI</name>
<dbReference type="EMBL" id="GEDC01017347">
    <property type="protein sequence ID" value="JAS19951.1"/>
    <property type="molecule type" value="Transcribed_RNA"/>
</dbReference>
<proteinExistence type="predicted"/>
<feature type="signal peptide" evidence="1">
    <location>
        <begin position="1"/>
        <end position="16"/>
    </location>
</feature>
<sequence>MLVCITLILWYVNISGTVYFEYYQPLSNDVMNTIESMEKSFALGILENSEDNLTSQAIKTIPLKILYFHENNFVIMVSDMYLSYGKVEVKQVSLDLIHRKVEFEAQFYFGQIDGILTKKHKDNASKKTNFRLVIAKILCQGIAITNGNINGPHVESLYVLSTNYVKPSFEVIFYIIFLL</sequence>
<accession>A0A1B6DN24</accession>
<gene>
    <name evidence="2" type="ORF">g.27019</name>
    <name evidence="3" type="ORF">g.27026</name>
</gene>
<reference evidence="3" key="1">
    <citation type="submission" date="2015-12" db="EMBL/GenBank/DDBJ databases">
        <title>De novo transcriptome assembly of four potential Pierce s Disease insect vectors from Arizona vineyards.</title>
        <authorList>
            <person name="Tassone E.E."/>
        </authorList>
    </citation>
    <scope>NUCLEOTIDE SEQUENCE</scope>
</reference>
<keyword evidence="1" id="KW-0732">Signal</keyword>
<dbReference type="AlphaFoldDB" id="A0A1B6DN24"/>
<protein>
    <submittedName>
        <fullName evidence="3">Uncharacterized protein</fullName>
    </submittedName>
</protein>
<organism evidence="3">
    <name type="scientific">Clastoptera arizonana</name>
    <name type="common">Arizona spittle bug</name>
    <dbReference type="NCBI Taxonomy" id="38151"/>
    <lineage>
        <taxon>Eukaryota</taxon>
        <taxon>Metazoa</taxon>
        <taxon>Ecdysozoa</taxon>
        <taxon>Arthropoda</taxon>
        <taxon>Hexapoda</taxon>
        <taxon>Insecta</taxon>
        <taxon>Pterygota</taxon>
        <taxon>Neoptera</taxon>
        <taxon>Paraneoptera</taxon>
        <taxon>Hemiptera</taxon>
        <taxon>Auchenorrhyncha</taxon>
        <taxon>Cercopoidea</taxon>
        <taxon>Clastopteridae</taxon>
        <taxon>Clastoptera</taxon>
    </lineage>
</organism>
<feature type="chain" id="PRO_5008581376" evidence="1">
    <location>
        <begin position="17"/>
        <end position="179"/>
    </location>
</feature>
<evidence type="ECO:0000313" key="2">
    <source>
        <dbReference type="EMBL" id="JAS19951.1"/>
    </source>
</evidence>
<dbReference type="EMBL" id="GEDC01010230">
    <property type="protein sequence ID" value="JAS27068.1"/>
    <property type="molecule type" value="Transcribed_RNA"/>
</dbReference>